<reference evidence="2" key="1">
    <citation type="journal article" date="2014" name="Int. J. Syst. Evol. Microbiol.">
        <title>Complete genome sequence of Corynebacterium casei LMG S-19264T (=DSM 44701T), isolated from a smear-ripened cheese.</title>
        <authorList>
            <consortium name="US DOE Joint Genome Institute (JGI-PGF)"/>
            <person name="Walter F."/>
            <person name="Albersmeier A."/>
            <person name="Kalinowski J."/>
            <person name="Ruckert C."/>
        </authorList>
    </citation>
    <scope>NUCLEOTIDE SEQUENCE</scope>
    <source>
        <strain evidence="2">JCM 3131</strain>
    </source>
</reference>
<dbReference type="Proteomes" id="UP000620156">
    <property type="component" value="Unassembled WGS sequence"/>
</dbReference>
<dbReference type="AlphaFoldDB" id="A0A918EYI9"/>
<organism evidence="2 3">
    <name type="scientific">Streptomyces ruber</name>
    <dbReference type="NCBI Taxonomy" id="83378"/>
    <lineage>
        <taxon>Bacteria</taxon>
        <taxon>Bacillati</taxon>
        <taxon>Actinomycetota</taxon>
        <taxon>Actinomycetes</taxon>
        <taxon>Kitasatosporales</taxon>
        <taxon>Streptomycetaceae</taxon>
        <taxon>Streptomyces</taxon>
    </lineage>
</organism>
<proteinExistence type="predicted"/>
<name>A0A918EYI9_9ACTN</name>
<evidence type="ECO:0000313" key="2">
    <source>
        <dbReference type="EMBL" id="GGQ81081.1"/>
    </source>
</evidence>
<feature type="compositionally biased region" description="Low complexity" evidence="1">
    <location>
        <begin position="32"/>
        <end position="60"/>
    </location>
</feature>
<keyword evidence="3" id="KW-1185">Reference proteome</keyword>
<evidence type="ECO:0000313" key="3">
    <source>
        <dbReference type="Proteomes" id="UP000620156"/>
    </source>
</evidence>
<accession>A0A918EYI9</accession>
<protein>
    <submittedName>
        <fullName evidence="2">Uncharacterized protein</fullName>
    </submittedName>
</protein>
<dbReference type="EMBL" id="BMQK01000018">
    <property type="protein sequence ID" value="GGQ81081.1"/>
    <property type="molecule type" value="Genomic_DNA"/>
</dbReference>
<feature type="compositionally biased region" description="Basic and acidic residues" evidence="1">
    <location>
        <begin position="17"/>
        <end position="26"/>
    </location>
</feature>
<reference evidence="2" key="2">
    <citation type="submission" date="2020-09" db="EMBL/GenBank/DDBJ databases">
        <authorList>
            <person name="Sun Q."/>
            <person name="Ohkuma M."/>
        </authorList>
    </citation>
    <scope>NUCLEOTIDE SEQUENCE</scope>
    <source>
        <strain evidence="2">JCM 3131</strain>
    </source>
</reference>
<sequence length="107" mass="10781">MASSAAVVTVPGSPEEAVPRPDRSPVQDHVTGPGAAADAPSPAAGTGVTARPAVTATAPAHSWSRSTGSGLRPVSIGEGPHHTVQFTVFRPVPHECAATAASRPCRW</sequence>
<comment type="caution">
    <text evidence="2">The sequence shown here is derived from an EMBL/GenBank/DDBJ whole genome shotgun (WGS) entry which is preliminary data.</text>
</comment>
<gene>
    <name evidence="2" type="ORF">GCM10010145_58510</name>
</gene>
<feature type="region of interest" description="Disordered" evidence="1">
    <location>
        <begin position="1"/>
        <end position="78"/>
    </location>
</feature>
<evidence type="ECO:0000256" key="1">
    <source>
        <dbReference type="SAM" id="MobiDB-lite"/>
    </source>
</evidence>